<proteinExistence type="predicted"/>
<dbReference type="RefSeq" id="WP_301723693.1">
    <property type="nucleotide sequence ID" value="NZ_JAUJWV010000001.1"/>
</dbReference>
<accession>A0ABT8N2S1</accession>
<evidence type="ECO:0000313" key="1">
    <source>
        <dbReference type="EMBL" id="MDN7242190.1"/>
    </source>
</evidence>
<protein>
    <submittedName>
        <fullName evidence="1">Uncharacterized protein</fullName>
    </submittedName>
</protein>
<reference evidence="1 2" key="1">
    <citation type="submission" date="2023-06" db="EMBL/GenBank/DDBJ databases">
        <title>Novel species in genus Planococcus.</title>
        <authorList>
            <person name="Ning S."/>
        </authorList>
    </citation>
    <scope>NUCLEOTIDE SEQUENCE [LARGE SCALE GENOMIC DNA]</scope>
    <source>
        <strain evidence="1 2">N028</strain>
    </source>
</reference>
<sequence>MIIKETAEQQKILTAAEIELTYSKKKDVGLFVKSFLIEEWMQGSFTARGK</sequence>
<name>A0ABT8N2S1_9BACL</name>
<keyword evidence="2" id="KW-1185">Reference proteome</keyword>
<dbReference type="EMBL" id="JAUJWV010000001">
    <property type="protein sequence ID" value="MDN7242190.1"/>
    <property type="molecule type" value="Genomic_DNA"/>
</dbReference>
<organism evidence="1 2">
    <name type="scientific">Planococcus shixiaomingii</name>
    <dbReference type="NCBI Taxonomy" id="3058393"/>
    <lineage>
        <taxon>Bacteria</taxon>
        <taxon>Bacillati</taxon>
        <taxon>Bacillota</taxon>
        <taxon>Bacilli</taxon>
        <taxon>Bacillales</taxon>
        <taxon>Caryophanaceae</taxon>
        <taxon>Planococcus</taxon>
    </lineage>
</organism>
<evidence type="ECO:0000313" key="2">
    <source>
        <dbReference type="Proteomes" id="UP001172055"/>
    </source>
</evidence>
<dbReference type="Proteomes" id="UP001172055">
    <property type="component" value="Unassembled WGS sequence"/>
</dbReference>
<gene>
    <name evidence="1" type="ORF">QWY14_10290</name>
</gene>
<comment type="caution">
    <text evidence="1">The sequence shown here is derived from an EMBL/GenBank/DDBJ whole genome shotgun (WGS) entry which is preliminary data.</text>
</comment>